<keyword evidence="2" id="KW-1133">Transmembrane helix</keyword>
<organism evidence="3 4">
    <name type="scientific">Ruminococcus albus SY3</name>
    <dbReference type="NCBI Taxonomy" id="1341156"/>
    <lineage>
        <taxon>Bacteria</taxon>
        <taxon>Bacillati</taxon>
        <taxon>Bacillota</taxon>
        <taxon>Clostridia</taxon>
        <taxon>Eubacteriales</taxon>
        <taxon>Oscillospiraceae</taxon>
        <taxon>Ruminococcus</taxon>
    </lineage>
</organism>
<accession>A0A011VY91</accession>
<feature type="compositionally biased region" description="Acidic residues" evidence="1">
    <location>
        <begin position="130"/>
        <end position="154"/>
    </location>
</feature>
<proteinExistence type="predicted"/>
<dbReference type="EMBL" id="JEOB01000002">
    <property type="protein sequence ID" value="EXM40281.1"/>
    <property type="molecule type" value="Genomic_DNA"/>
</dbReference>
<dbReference type="PATRIC" id="fig|1341156.4.peg.1156"/>
<evidence type="ECO:0000313" key="3">
    <source>
        <dbReference type="EMBL" id="EXM40281.1"/>
    </source>
</evidence>
<keyword evidence="2" id="KW-0812">Transmembrane</keyword>
<evidence type="ECO:0000256" key="1">
    <source>
        <dbReference type="SAM" id="MobiDB-lite"/>
    </source>
</evidence>
<comment type="caution">
    <text evidence="3">The sequence shown here is derived from an EMBL/GenBank/DDBJ whole genome shotgun (WGS) entry which is preliminary data.</text>
</comment>
<feature type="compositionally biased region" description="Low complexity" evidence="1">
    <location>
        <begin position="189"/>
        <end position="203"/>
    </location>
</feature>
<keyword evidence="2" id="KW-0472">Membrane</keyword>
<sequence length="579" mass="65181">MKDKLNALTESVSLSDAEKLADELSSFDNEKLTDEEQQRILSSVMRKAGFEMNETNSVIQVKRNITAKTYNSDDNKPSGRIQLRRGGAVAACLAILLAGGVVFSLNRNMHNTVPNNDRDSSIYNETVTTDIEDDEDSSYTDSETDSEDITDESSSDNTESKIDSKNDSKKDNKNNNKTDSKTESKKDNTTNINNGNNQTVVVDTNKENSKENKKDNKKENKSENKTENTNSLKDRIREDIDAKLDNAYPNHGIYRINDNRYLVYDWSENATGDYMIYDVPSDSIIATVPMDKNFSGTLDDKFATSYYPDDAPVEYSIYDTNGNLVYDYNIDIKKAGIFDNEKQGYVVYSTPNGKKLIFDIWNDDASKTVYYCFDYENQKNAVKIAELDSKDYRYTQKTVVSNDLLVIECIYKDGSHGIDLYTLDTNSSNKNAAHNVMKATNDPPNPITHKVKDNDVIFLAFEDDNRVSTIRPDANGNVKVGDKNFTVTEYDLNTNGNNGHVCLSQSGKYAVSVNTNNGKMKFTLYETADGNLNELKTIEKSISDIGSDKISNENFNENTGDFEFLSMDDGKDHIINFFK</sequence>
<evidence type="ECO:0000313" key="4">
    <source>
        <dbReference type="Proteomes" id="UP000021369"/>
    </source>
</evidence>
<gene>
    <name evidence="3" type="ORF">RASY3_09295</name>
</gene>
<name>A0A011VY91_RUMAL</name>
<dbReference type="OrthoDB" id="1828269at2"/>
<reference evidence="3 4" key="1">
    <citation type="submission" date="2013-06" db="EMBL/GenBank/DDBJ databases">
        <title>Rumen cellulosomics: divergent fiber-degrading strategies revealed by comparative genome-wide analysis of six Ruminococcal strains.</title>
        <authorList>
            <person name="Dassa B."/>
            <person name="Borovok I."/>
            <person name="Lamed R."/>
            <person name="Flint H."/>
            <person name="Yeoman C.J."/>
            <person name="White B."/>
            <person name="Bayer E.A."/>
        </authorList>
    </citation>
    <scope>NUCLEOTIDE SEQUENCE [LARGE SCALE GENOMIC DNA]</scope>
    <source>
        <strain evidence="3 4">SY3</strain>
    </source>
</reference>
<feature type="compositionally biased region" description="Basic and acidic residues" evidence="1">
    <location>
        <begin position="158"/>
        <end position="188"/>
    </location>
</feature>
<feature type="region of interest" description="Disordered" evidence="1">
    <location>
        <begin position="128"/>
        <end position="234"/>
    </location>
</feature>
<evidence type="ECO:0000256" key="2">
    <source>
        <dbReference type="SAM" id="Phobius"/>
    </source>
</evidence>
<feature type="compositionally biased region" description="Basic and acidic residues" evidence="1">
    <location>
        <begin position="204"/>
        <end position="234"/>
    </location>
</feature>
<feature type="transmembrane region" description="Helical" evidence="2">
    <location>
        <begin position="86"/>
        <end position="105"/>
    </location>
</feature>
<dbReference type="RefSeq" id="WP_037287227.1">
    <property type="nucleotide sequence ID" value="NZ_JEOB01000002.1"/>
</dbReference>
<keyword evidence="4" id="KW-1185">Reference proteome</keyword>
<dbReference type="Proteomes" id="UP000021369">
    <property type="component" value="Unassembled WGS sequence"/>
</dbReference>
<protein>
    <submittedName>
        <fullName evidence="3">Uncharacterized protein</fullName>
    </submittedName>
</protein>
<dbReference type="AlphaFoldDB" id="A0A011VY91"/>